<dbReference type="CDD" id="cd19531">
    <property type="entry name" value="LCL_NRPS-like"/>
    <property type="match status" value="1"/>
</dbReference>
<dbReference type="GO" id="GO:0031177">
    <property type="term" value="F:phosphopantetheine binding"/>
    <property type="evidence" value="ECO:0007669"/>
    <property type="project" value="InterPro"/>
</dbReference>
<dbReference type="CDD" id="cd05931">
    <property type="entry name" value="FAAL"/>
    <property type="match status" value="1"/>
</dbReference>
<comment type="cofactor">
    <cofactor evidence="1">
        <name>pantetheine 4'-phosphate</name>
        <dbReference type="ChEBI" id="CHEBI:47942"/>
    </cofactor>
</comment>
<evidence type="ECO:0000256" key="7">
    <source>
        <dbReference type="SAM" id="MobiDB-lite"/>
    </source>
</evidence>
<dbReference type="InterPro" id="IPR006162">
    <property type="entry name" value="Ppantetheine_attach_site"/>
</dbReference>
<evidence type="ECO:0000256" key="3">
    <source>
        <dbReference type="ARBA" id="ARBA00022450"/>
    </source>
</evidence>
<dbReference type="GO" id="GO:0017000">
    <property type="term" value="P:antibiotic biosynthetic process"/>
    <property type="evidence" value="ECO:0007669"/>
    <property type="project" value="UniProtKB-ARBA"/>
</dbReference>
<dbReference type="Gene3D" id="3.30.300.30">
    <property type="match status" value="2"/>
</dbReference>
<dbReference type="InterPro" id="IPR000873">
    <property type="entry name" value="AMP-dep_synth/lig_dom"/>
</dbReference>
<gene>
    <name evidence="9" type="primary">nrps7</name>
</gene>
<feature type="region of interest" description="Disordered" evidence="7">
    <location>
        <begin position="1236"/>
        <end position="1263"/>
    </location>
</feature>
<dbReference type="InterPro" id="IPR020806">
    <property type="entry name" value="PKS_PP-bd"/>
</dbReference>
<dbReference type="SUPFAM" id="SSF47336">
    <property type="entry name" value="ACP-like"/>
    <property type="match status" value="2"/>
</dbReference>
<dbReference type="PANTHER" id="PTHR45527">
    <property type="entry name" value="NONRIBOSOMAL PEPTIDE SYNTHETASE"/>
    <property type="match status" value="1"/>
</dbReference>
<accession>A0A1L7NQE4</accession>
<feature type="domain" description="Carrier" evidence="8">
    <location>
        <begin position="578"/>
        <end position="655"/>
    </location>
</feature>
<dbReference type="GO" id="GO:0008610">
    <property type="term" value="P:lipid biosynthetic process"/>
    <property type="evidence" value="ECO:0007669"/>
    <property type="project" value="InterPro"/>
</dbReference>
<dbReference type="InterPro" id="IPR045851">
    <property type="entry name" value="AMP-bd_C_sf"/>
</dbReference>
<dbReference type="InterPro" id="IPR023213">
    <property type="entry name" value="CAT-like_dom_sf"/>
</dbReference>
<keyword evidence="6" id="KW-0443">Lipid metabolism</keyword>
<dbReference type="SUPFAM" id="SSF56801">
    <property type="entry name" value="Acetyl-CoA synthetase-like"/>
    <property type="match status" value="2"/>
</dbReference>
<dbReference type="InterPro" id="IPR042099">
    <property type="entry name" value="ANL_N_sf"/>
</dbReference>
<dbReference type="SUPFAM" id="SSF52777">
    <property type="entry name" value="CoA-dependent acyltransferases"/>
    <property type="match status" value="2"/>
</dbReference>
<dbReference type="Gene3D" id="2.30.38.10">
    <property type="entry name" value="Luciferase, Domain 3"/>
    <property type="match status" value="1"/>
</dbReference>
<dbReference type="PROSITE" id="PS50075">
    <property type="entry name" value="CARRIER"/>
    <property type="match status" value="2"/>
</dbReference>
<dbReference type="Gene3D" id="3.40.50.1820">
    <property type="entry name" value="alpha/beta hydrolase"/>
    <property type="match status" value="1"/>
</dbReference>
<dbReference type="GO" id="GO:0003824">
    <property type="term" value="F:catalytic activity"/>
    <property type="evidence" value="ECO:0007669"/>
    <property type="project" value="InterPro"/>
</dbReference>
<dbReference type="GO" id="GO:0044550">
    <property type="term" value="P:secondary metabolite biosynthetic process"/>
    <property type="evidence" value="ECO:0007669"/>
    <property type="project" value="TreeGrafter"/>
</dbReference>
<dbReference type="NCBIfam" id="TIGR01733">
    <property type="entry name" value="AA-adenyl-dom"/>
    <property type="match status" value="1"/>
</dbReference>
<dbReference type="FunFam" id="3.40.50.12780:FF:000013">
    <property type="entry name" value="Long-chain-fatty-acid--AMP ligase FadD32"/>
    <property type="match status" value="1"/>
</dbReference>
<dbReference type="Pfam" id="PF00550">
    <property type="entry name" value="PP-binding"/>
    <property type="match status" value="2"/>
</dbReference>
<dbReference type="Pfam" id="PF00668">
    <property type="entry name" value="Condensation"/>
    <property type="match status" value="1"/>
</dbReference>
<dbReference type="InterPro" id="IPR025110">
    <property type="entry name" value="AMP-bd_C"/>
</dbReference>
<dbReference type="GO" id="GO:0071766">
    <property type="term" value="P:Actinobacterium-type cell wall biogenesis"/>
    <property type="evidence" value="ECO:0007669"/>
    <property type="project" value="UniProtKB-ARBA"/>
</dbReference>
<evidence type="ECO:0000256" key="5">
    <source>
        <dbReference type="ARBA" id="ARBA00022832"/>
    </source>
</evidence>
<dbReference type="Gene3D" id="1.10.1200.10">
    <property type="entry name" value="ACP-like"/>
    <property type="match status" value="1"/>
</dbReference>
<evidence type="ECO:0000256" key="4">
    <source>
        <dbReference type="ARBA" id="ARBA00022553"/>
    </source>
</evidence>
<dbReference type="Gene3D" id="3.30.559.30">
    <property type="entry name" value="Nonribosomal peptide synthetase, condensation domain"/>
    <property type="match status" value="1"/>
</dbReference>
<reference evidence="9" key="1">
    <citation type="journal article" date="2017" name="ACS Chem. Biol.">
        <title>Genome Mining of Amino Group Carrier Protein-Mediated Machinery: Discovery and Biosynthetic Characterization of a Natural Product with Unique Hydrazone Unit.</title>
        <authorList>
            <person name="Matsuda K."/>
            <person name="Hasebe F."/>
            <person name="Shiwa Y."/>
            <person name="Kanesaki Y."/>
            <person name="Tomita T."/>
            <person name="Yoshikawa H."/>
            <person name="Shin-ya K."/>
            <person name="Kuzuyama T."/>
            <person name="Nishiyama M."/>
        </authorList>
    </citation>
    <scope>NUCLEOTIDE SEQUENCE</scope>
    <source>
        <strain evidence="9">Sp080902JE-04</strain>
    </source>
</reference>
<evidence type="ECO:0000256" key="6">
    <source>
        <dbReference type="ARBA" id="ARBA00023098"/>
    </source>
</evidence>
<dbReference type="InterPro" id="IPR040097">
    <property type="entry name" value="FAAL/FAAC"/>
</dbReference>
<sequence>MNPTFIETLRRRAETTPHRLALEFELSETEVRALDYAELDRGARAVAALIQQHADRGDRVLLLHQPGPDYVTAFFGCLYSGAIAVPVYPPLGTNGLERVRAIAADSGAVLALVDTVTLAAIDERGGRPDLSAPLVWATTDDAVTAPEDWRDPRALPDDLAFLQYTSGSTGTPKGVMLSHANLVHNSATIGRALGLDENDRAVSWLPPYHDMGLIGGILQPVHTGFPCTLLSPMTFLHQPMRWLHALSRTRATITAAPDFAYAEVLRRAVPGDHDGLDLSALRHALVGAEPVRRTTLDAFAEAFHRDGFRRSAFYPCYGLAEATLFVTGRADPAAEPTTLRLRRPDMDDGRAVEAEPGEPAVELTACGGAHHQDLVLIVDPATGEPRPPGAVGEIWVSGPTVARGYWNLPDRTAESFAAEARGHRGRTFLRTGDLGFRHGTELYVTGRIKDLIIVRGRNLYPSDIEMTAERAHPFLHPGRGAALAVDDGTTEQVVLVHEVVRGFREEDGPLVAAAVREAVAAEHGLALADVVLVRTGKIPRTSSGKVRRSECRTRWLAGAFRRVGTTEPAAQPATVPAAPAEAVPAALAEAVAAALDTDPGALDAHAPLVGQGLDSLRAVRLRTAILETFGLDVSTTRFLEGLTLRDLAAMPPGPAAPLTAAAEPAADPAAVTPDQERMWLLDQMGAGAAYHVAGGLRLHGPLDETLLERCLTGLFDEVPLLRSVFPAAPDGTPTVTVRPTADVFRLPSRDLRTPGADGGAGPADEDGVDGALRALAAEPFDLASGPLVRLLLLRQGPRDWVLGVAAHHAVLDGWSLGLLLRRLGDAYRNGGTIEPRPSSVPARAPWTEETLAAWRHRLAGAQPLELPTDRPVPAAPTWNGASLPVRIPAGLAARIRTVAADRGATPFMVLLAAFGVLLSRWSGQDDVVVGTVAAGRDRPGADTAIGMLADTLPLRVRTGQADFGTVVDEVRAQCLAAYGPERPPYDEIVRAVTDRPADGRAPLVRALLALQNLPISPWEAHGVRAEPFELPAPGAQFELSVHLVPQVDGSLDGHAVYAADLFDEQTVALLLAGLPVLLDAALTAPATAVAALPALAPAEAERIARTVADGGPAELGDGLVHEIVERLARTAPGNPAVVWDGGSLTYGELSARAHALAARLRALGVDRDEPVAICLPRSPELIVAVYAVLLAGAAYLPLDTAHPTARLVRQIGSSGARLLIGSLPGLTPPDGTVLVDPAGPADSGPEPVDGGPRGNGTGPSEHARVLPGHLANVLFTSGSTGEPKAVMTTHGALVNQLVWFQHAYGLDAREAVLHKTPVSFDVAGLELLGPLVAGAAVVLARPDGHRDPHYLARLIVRHSVTTCHFVPSMLQTFLEEPEAAHTARTLRRIVCIGEELAPALAERCAALLPGVELHNLYGPTEAAIDVSAQAVTPATTTLSRVPIGRAIAGTRLYVFDSSGSIAPPLVPGELYIGGTAPARGYLGRPALTAERFVPDPYQPGARLYRTGDRARMRPDGTFEYLGRLDRQLKIRGQRVEPGEIEAVLNRHPLVRTSVVEARPDTSGRPRLLAWVVPAGPEHPGQAALRDHLEQTLPSGLVPDAMTVLAELPVGPHGKLDRAALPDPVPAADFPQETVAPRDPVERKMAAIWSEVLGVPVPSVTADFFRLGGHSLMATRVAMRVRDTFGVGLSTGELLSGPLTVERLAALVQSRQLTETGGSEVDDVLGWLSGLSDDEVTALLARETDGETRP</sequence>
<dbReference type="InterPro" id="IPR009081">
    <property type="entry name" value="PP-bd_ACP"/>
</dbReference>
<dbReference type="SMART" id="SM00823">
    <property type="entry name" value="PKS_PP"/>
    <property type="match status" value="2"/>
</dbReference>
<feature type="domain" description="Carrier" evidence="8">
    <location>
        <begin position="1635"/>
        <end position="1711"/>
    </location>
</feature>
<evidence type="ECO:0000313" key="9">
    <source>
        <dbReference type="EMBL" id="BAW27723.1"/>
    </source>
</evidence>
<dbReference type="GO" id="GO:0043041">
    <property type="term" value="P:amino acid activation for nonribosomal peptide biosynthetic process"/>
    <property type="evidence" value="ECO:0007669"/>
    <property type="project" value="TreeGrafter"/>
</dbReference>
<dbReference type="GO" id="GO:0006631">
    <property type="term" value="P:fatty acid metabolic process"/>
    <property type="evidence" value="ECO:0007669"/>
    <property type="project" value="UniProtKB-KW"/>
</dbReference>
<dbReference type="PANTHER" id="PTHR45527:SF1">
    <property type="entry name" value="FATTY ACID SYNTHASE"/>
    <property type="match status" value="1"/>
</dbReference>
<dbReference type="GO" id="GO:0005737">
    <property type="term" value="C:cytoplasm"/>
    <property type="evidence" value="ECO:0007669"/>
    <property type="project" value="TreeGrafter"/>
</dbReference>
<organism evidence="9">
    <name type="scientific">Streptomyces sp. Sp080902JE-04</name>
    <dbReference type="NCBI Taxonomy" id="1898654"/>
    <lineage>
        <taxon>Bacteria</taxon>
        <taxon>Bacillati</taxon>
        <taxon>Actinomycetota</taxon>
        <taxon>Actinomycetes</taxon>
        <taxon>Kitasatosporales</taxon>
        <taxon>Streptomycetaceae</taxon>
        <taxon>Streptomyces</taxon>
    </lineage>
</organism>
<dbReference type="Gene3D" id="3.30.559.10">
    <property type="entry name" value="Chloramphenicol acetyltransferase-like domain"/>
    <property type="match status" value="1"/>
</dbReference>
<dbReference type="Pfam" id="PF13193">
    <property type="entry name" value="AMP-binding_C"/>
    <property type="match status" value="1"/>
</dbReference>
<dbReference type="PROSITE" id="PS00012">
    <property type="entry name" value="PHOSPHOPANTETHEINE"/>
    <property type="match status" value="1"/>
</dbReference>
<evidence type="ECO:0000256" key="2">
    <source>
        <dbReference type="ARBA" id="ARBA00006432"/>
    </source>
</evidence>
<dbReference type="Pfam" id="PF23024">
    <property type="entry name" value="AMP-dom_DIP2-like"/>
    <property type="match status" value="1"/>
</dbReference>
<dbReference type="EMBL" id="LC177432">
    <property type="protein sequence ID" value="BAW27723.1"/>
    <property type="molecule type" value="Genomic_DNA"/>
</dbReference>
<dbReference type="InterPro" id="IPR010071">
    <property type="entry name" value="AA_adenyl_dom"/>
</dbReference>
<proteinExistence type="inferred from homology"/>
<evidence type="ECO:0000256" key="1">
    <source>
        <dbReference type="ARBA" id="ARBA00001957"/>
    </source>
</evidence>
<dbReference type="InterPro" id="IPR020845">
    <property type="entry name" value="AMP-binding_CS"/>
</dbReference>
<dbReference type="InterPro" id="IPR036736">
    <property type="entry name" value="ACP-like_sf"/>
</dbReference>
<protein>
    <submittedName>
        <fullName evidence="9">Hypothetical non-ribosomal peptide synthetase</fullName>
    </submittedName>
</protein>
<keyword evidence="5" id="KW-0276">Fatty acid metabolism</keyword>
<dbReference type="PROSITE" id="PS00455">
    <property type="entry name" value="AMP_BINDING"/>
    <property type="match status" value="2"/>
</dbReference>
<dbReference type="InterPro" id="IPR001242">
    <property type="entry name" value="Condensation_dom"/>
</dbReference>
<dbReference type="InterPro" id="IPR029058">
    <property type="entry name" value="AB_hydrolase_fold"/>
</dbReference>
<dbReference type="Gene3D" id="3.40.50.980">
    <property type="match status" value="2"/>
</dbReference>
<name>A0A1L7NQE4_9ACTN</name>
<dbReference type="Gene3D" id="3.40.50.12780">
    <property type="entry name" value="N-terminal domain of ligase-like"/>
    <property type="match status" value="1"/>
</dbReference>
<evidence type="ECO:0000259" key="8">
    <source>
        <dbReference type="PROSITE" id="PS50075"/>
    </source>
</evidence>
<keyword evidence="4" id="KW-0597">Phosphoprotein</keyword>
<keyword evidence="3" id="KW-0596">Phosphopantetheine</keyword>
<comment type="similarity">
    <text evidence="2">Belongs to the ATP-dependent AMP-binding enzyme family.</text>
</comment>
<dbReference type="Pfam" id="PF00501">
    <property type="entry name" value="AMP-binding"/>
    <property type="match status" value="2"/>
</dbReference>